<name>A0ABQ0D5F2_9HELI</name>
<reference evidence="1 2" key="1">
    <citation type="submission" date="2024-06" db="EMBL/GenBank/DDBJ databases">
        <title>Draft genome sequence of Helicobacter trogontum NHP16-4001.</title>
        <authorList>
            <person name="Rimbara E."/>
            <person name="Suzuki M."/>
        </authorList>
    </citation>
    <scope>NUCLEOTIDE SEQUENCE [LARGE SCALE GENOMIC DNA]</scope>
    <source>
        <strain evidence="1 2">NHP16-4001</strain>
    </source>
</reference>
<dbReference type="EMBL" id="BAAFHN010000046">
    <property type="protein sequence ID" value="GAB0173583.1"/>
    <property type="molecule type" value="Genomic_DNA"/>
</dbReference>
<evidence type="ECO:0000313" key="2">
    <source>
        <dbReference type="Proteomes" id="UP001562457"/>
    </source>
</evidence>
<proteinExistence type="predicted"/>
<organism evidence="1 2">
    <name type="scientific">Helicobacter trogontum</name>
    <dbReference type="NCBI Taxonomy" id="50960"/>
    <lineage>
        <taxon>Bacteria</taxon>
        <taxon>Pseudomonadati</taxon>
        <taxon>Campylobacterota</taxon>
        <taxon>Epsilonproteobacteria</taxon>
        <taxon>Campylobacterales</taxon>
        <taxon>Helicobacteraceae</taxon>
        <taxon>Helicobacter</taxon>
    </lineage>
</organism>
<accession>A0ABQ0D5F2</accession>
<gene>
    <name evidence="1" type="ORF">NHP164001_16030</name>
</gene>
<dbReference type="Proteomes" id="UP001562457">
    <property type="component" value="Unassembled WGS sequence"/>
</dbReference>
<comment type="caution">
    <text evidence="1">The sequence shown here is derived from an EMBL/GenBank/DDBJ whole genome shotgun (WGS) entry which is preliminary data.</text>
</comment>
<protein>
    <submittedName>
        <fullName evidence="1">Uncharacterized protein</fullName>
    </submittedName>
</protein>
<dbReference type="RefSeq" id="WP_369607657.1">
    <property type="nucleotide sequence ID" value="NZ_BAAFHN010000046.1"/>
</dbReference>
<sequence length="63" mass="7325">MNKRVQEQEVEVKEVKELWSEYVLSDGNTIRIKPVVTKVIQKLSEDNNPTYTVSLQHVIVVKD</sequence>
<keyword evidence="2" id="KW-1185">Reference proteome</keyword>
<evidence type="ECO:0000313" key="1">
    <source>
        <dbReference type="EMBL" id="GAB0173583.1"/>
    </source>
</evidence>